<dbReference type="PATRIC" id="fig|28037.218.peg.768"/>
<organism evidence="2 3">
    <name type="scientific">Streptococcus infantis</name>
    <dbReference type="NCBI Taxonomy" id="68892"/>
    <lineage>
        <taxon>Bacteria</taxon>
        <taxon>Bacillati</taxon>
        <taxon>Bacillota</taxon>
        <taxon>Bacilli</taxon>
        <taxon>Lactobacillales</taxon>
        <taxon>Streptococcaceae</taxon>
        <taxon>Streptococcus</taxon>
    </lineage>
</organism>
<reference evidence="2 3" key="1">
    <citation type="submission" date="2015-02" db="EMBL/GenBank/DDBJ databases">
        <title>Evolution of amylase-binding proteins of oral streptococcal species.</title>
        <authorList>
            <person name="Haase E.M."/>
        </authorList>
    </citation>
    <scope>NUCLEOTIDE SEQUENCE [LARGE SCALE GENOMIC DNA]</scope>
    <source>
        <strain evidence="2 3">UC6950A</strain>
    </source>
</reference>
<feature type="transmembrane region" description="Helical" evidence="1">
    <location>
        <begin position="6"/>
        <end position="25"/>
    </location>
</feature>
<evidence type="ECO:0000313" key="2">
    <source>
        <dbReference type="EMBL" id="KJU93890.1"/>
    </source>
</evidence>
<proteinExistence type="predicted"/>
<evidence type="ECO:0000256" key="1">
    <source>
        <dbReference type="SAM" id="Phobius"/>
    </source>
</evidence>
<gene>
    <name evidence="2" type="ORF">TZ96_00795</name>
</gene>
<protein>
    <recommendedName>
        <fullName evidence="4">DUF4382 domain-containing protein</fullName>
    </recommendedName>
</protein>
<evidence type="ECO:0000313" key="3">
    <source>
        <dbReference type="Proteomes" id="UP000033405"/>
    </source>
</evidence>
<dbReference type="EMBL" id="JYOV01000010">
    <property type="protein sequence ID" value="KJU93890.1"/>
    <property type="molecule type" value="Genomic_DNA"/>
</dbReference>
<keyword evidence="1" id="KW-0812">Transmembrane</keyword>
<sequence length="165" mass="18778">MNSTYIIVFFLVLWLLLFVGFMIVYSNRKKKAVSFVSDNSDKAIVHLYCSKTKINGRNLADFNPITGENLEKVVALVPGRYTIEGVYKTTETRLNKTINIKSENISMDLDLEAGNTYSIAMHLYSPEERQEYENDKTDEVVLSVPLTIVVGSDFIKAYIICCKEK</sequence>
<evidence type="ECO:0008006" key="4">
    <source>
        <dbReference type="Google" id="ProtNLM"/>
    </source>
</evidence>
<keyword evidence="1" id="KW-0472">Membrane</keyword>
<accession>A0A0F3HIF8</accession>
<keyword evidence="1" id="KW-1133">Transmembrane helix</keyword>
<dbReference type="Proteomes" id="UP000033405">
    <property type="component" value="Unassembled WGS sequence"/>
</dbReference>
<dbReference type="RefSeq" id="WP_045762993.1">
    <property type="nucleotide sequence ID" value="NZ_JYOV01000010.1"/>
</dbReference>
<name>A0A0F3HIF8_9STRE</name>
<dbReference type="AlphaFoldDB" id="A0A0F3HIF8"/>
<comment type="caution">
    <text evidence="2">The sequence shown here is derived from an EMBL/GenBank/DDBJ whole genome shotgun (WGS) entry which is preliminary data.</text>
</comment>